<reference evidence="1 2" key="1">
    <citation type="submission" date="2013-11" db="EMBL/GenBank/DDBJ databases">
        <title>Opisthorchis viverrini - life in the bile duct.</title>
        <authorList>
            <person name="Young N.D."/>
            <person name="Nagarajan N."/>
            <person name="Lin S.J."/>
            <person name="Korhonen P.K."/>
            <person name="Jex A.R."/>
            <person name="Hall R.S."/>
            <person name="Safavi-Hemami H."/>
            <person name="Kaewkong W."/>
            <person name="Bertrand D."/>
            <person name="Gao S."/>
            <person name="Seet Q."/>
            <person name="Wongkham S."/>
            <person name="Teh B.T."/>
            <person name="Wongkham C."/>
            <person name="Intapan P.M."/>
            <person name="Maleewong W."/>
            <person name="Yang X."/>
            <person name="Hu M."/>
            <person name="Wang Z."/>
            <person name="Hofmann A."/>
            <person name="Sternberg P.W."/>
            <person name="Tan P."/>
            <person name="Wang J."/>
            <person name="Gasser R.B."/>
        </authorList>
    </citation>
    <scope>NUCLEOTIDE SEQUENCE [LARGE SCALE GENOMIC DNA]</scope>
</reference>
<dbReference type="KEGG" id="ovi:T265_01083"/>
<dbReference type="Proteomes" id="UP000054324">
    <property type="component" value="Unassembled WGS sequence"/>
</dbReference>
<dbReference type="OrthoDB" id="425014at2759"/>
<organism evidence="1 2">
    <name type="scientific">Opisthorchis viverrini</name>
    <name type="common">Southeast Asian liver fluke</name>
    <dbReference type="NCBI Taxonomy" id="6198"/>
    <lineage>
        <taxon>Eukaryota</taxon>
        <taxon>Metazoa</taxon>
        <taxon>Spiralia</taxon>
        <taxon>Lophotrochozoa</taxon>
        <taxon>Platyhelminthes</taxon>
        <taxon>Trematoda</taxon>
        <taxon>Digenea</taxon>
        <taxon>Opisthorchiida</taxon>
        <taxon>Opisthorchiata</taxon>
        <taxon>Opisthorchiidae</taxon>
        <taxon>Opisthorchis</taxon>
    </lineage>
</organism>
<dbReference type="EMBL" id="KL596629">
    <property type="protein sequence ID" value="KER32996.1"/>
    <property type="molecule type" value="Genomic_DNA"/>
</dbReference>
<proteinExistence type="predicted"/>
<evidence type="ECO:0000313" key="2">
    <source>
        <dbReference type="Proteomes" id="UP000054324"/>
    </source>
</evidence>
<dbReference type="AlphaFoldDB" id="A0A075A0V2"/>
<keyword evidence="2" id="KW-1185">Reference proteome</keyword>
<dbReference type="GeneID" id="20315271"/>
<gene>
    <name evidence="1" type="ORF">T265_01083</name>
</gene>
<evidence type="ECO:0000313" key="1">
    <source>
        <dbReference type="EMBL" id="KER32996.1"/>
    </source>
</evidence>
<accession>A0A075A0V2</accession>
<sequence>MIKMTSVVPSFSVQVAPSKFKVIPQDVQSLNILLIIQEESQEDIENFTYLGVCISSDGSVSDETGPISWKTLETSGYLGVVSALTEVCLMKSVHGCQRPNSCLLICATCDTKKANHLASTVACSGLKRTVERRVYQATVRAVLLCGCETWPVRAVELRRLQVFDNRCLRTIACMGWGPRDPHCAWLETLQDMAANRCQWRSCCQFLSRSPETKSFTVQLYPFLHHPFFTTRLLNKSWLYGSEASVLNTDVMLSMMMMMMRVTALHQTQTARVSVDQGQTTPPQYAARRCLVLKPDRTKFRQCPSNKKLEAVVLFALALSEPLFWSIAIVFPSVSLFLSDTRHWSGSAADTTGRRISRYNSVPMISHTSLFSPDIFITLIEWNLIDFSSFKEKFNSNRPNTHRLSEDK</sequence>
<name>A0A075A0V2_OPIVI</name>
<dbReference type="RefSeq" id="XP_009163290.1">
    <property type="nucleotide sequence ID" value="XM_009165026.1"/>
</dbReference>
<dbReference type="CTD" id="20315271"/>
<protein>
    <submittedName>
        <fullName evidence="1">Uncharacterized protein</fullName>
    </submittedName>
</protein>